<dbReference type="GeneID" id="40075127"/>
<organism evidence="1 2">
    <name type="scientific">Vibrio phage pTD1</name>
    <dbReference type="NCBI Taxonomy" id="1938577"/>
    <lineage>
        <taxon>Viruses</taxon>
        <taxon>Duplodnaviria</taxon>
        <taxon>Heunggongvirae</taxon>
        <taxon>Uroviricota</taxon>
        <taxon>Caudoviricetes</taxon>
        <taxon>Chimalliviridae</taxon>
        <taxon>Gorgonvirinae</taxon>
        <taxon>Tidunavirus</taxon>
        <taxon>Tidunavirus pTD1</taxon>
    </lineage>
</organism>
<name>A0A1Q2U2X9_9CAUD</name>
<proteinExistence type="predicted"/>
<keyword evidence="2" id="KW-1185">Reference proteome</keyword>
<dbReference type="KEGG" id="vg:40075127"/>
<reference evidence="1 2" key="1">
    <citation type="submission" date="2017-01" db="EMBL/GenBank/DDBJ databases">
        <title>Complete Genome Sequence of Vibrio Parahaemolyticus Bacteriophage pTD1.</title>
        <authorList>
            <person name="Midorikawa Y."/>
            <person name="Sano M."/>
        </authorList>
    </citation>
    <scope>NUCLEOTIDE SEQUENCE [LARGE SCALE GENOMIC DNA]</scope>
    <source>
        <strain evidence="1">PTD1</strain>
    </source>
</reference>
<sequence length="108" mass="12433">MTPNDSLTSLSHLVDYQVNAVTNVNMIEELSDYHIMTDIENRFFELYETAKDLLFVIFSEYPELRNMSTFNVEDARVVKGNDTWALLEITGKPQIGRLLCPTVHHPQS</sequence>
<evidence type="ECO:0000313" key="1">
    <source>
        <dbReference type="EMBL" id="BAW98320.1"/>
    </source>
</evidence>
<dbReference type="RefSeq" id="YP_009599398.1">
    <property type="nucleotide sequence ID" value="NC_041916.1"/>
</dbReference>
<dbReference type="Proteomes" id="UP000221243">
    <property type="component" value="Segment"/>
</dbReference>
<protein>
    <submittedName>
        <fullName evidence="1">Uncharacterized protein</fullName>
    </submittedName>
</protein>
<evidence type="ECO:0000313" key="2">
    <source>
        <dbReference type="Proteomes" id="UP000221243"/>
    </source>
</evidence>
<accession>A0A1Q2U2X9</accession>
<dbReference type="EMBL" id="AP017972">
    <property type="protein sequence ID" value="BAW98320.1"/>
    <property type="molecule type" value="Genomic_DNA"/>
</dbReference>
<dbReference type="OrthoDB" id="35337at10239"/>